<evidence type="ECO:0000313" key="1">
    <source>
        <dbReference type="EMBL" id="OQO92240.1"/>
    </source>
</evidence>
<sequence>MVRHGESPEFVDKFDKLTNMPKDQLGKLIGTENVDKLEGAVKTLTDPFYGWPGAAGKTIVDIVKGVPASANAALNGEEEE</sequence>
<keyword evidence="2" id="KW-1185">Reference proteome</keyword>
<name>A0A1V9A5C2_SACPI</name>
<comment type="caution">
    <text evidence="1">The sequence shown here is derived from an EMBL/GenBank/DDBJ whole genome shotgun (WGS) entry which is preliminary data.</text>
</comment>
<accession>A0A1V9A5C2</accession>
<dbReference type="AlphaFoldDB" id="A0A1V9A5C2"/>
<protein>
    <submittedName>
        <fullName evidence="1">Uncharacterized protein</fullName>
    </submittedName>
</protein>
<dbReference type="EMBL" id="MWIH01000005">
    <property type="protein sequence ID" value="OQO92240.1"/>
    <property type="molecule type" value="Genomic_DNA"/>
</dbReference>
<proteinExistence type="predicted"/>
<dbReference type="Proteomes" id="UP000192591">
    <property type="component" value="Unassembled WGS sequence"/>
</dbReference>
<organism evidence="1 2">
    <name type="scientific">Saccharomonospora piscinae</name>
    <dbReference type="NCBI Taxonomy" id="687388"/>
    <lineage>
        <taxon>Bacteria</taxon>
        <taxon>Bacillati</taxon>
        <taxon>Actinomycetota</taxon>
        <taxon>Actinomycetes</taxon>
        <taxon>Pseudonocardiales</taxon>
        <taxon>Pseudonocardiaceae</taxon>
        <taxon>Saccharomonospora</taxon>
    </lineage>
</organism>
<evidence type="ECO:0000313" key="2">
    <source>
        <dbReference type="Proteomes" id="UP000192591"/>
    </source>
</evidence>
<gene>
    <name evidence="1" type="ORF">B1813_08385</name>
</gene>
<reference evidence="1 2" key="1">
    <citation type="submission" date="2017-02" db="EMBL/GenBank/DDBJ databases">
        <title>Draft genome of Saccharomonospora sp. 154.</title>
        <authorList>
            <person name="Alonso-Carmona G.S."/>
            <person name="De La Haba R."/>
            <person name="Vera-Gargallo B."/>
            <person name="Sandoval-Trujillo A.H."/>
            <person name="Ramirez-Duran N."/>
            <person name="Ventosa A."/>
        </authorList>
    </citation>
    <scope>NUCLEOTIDE SEQUENCE [LARGE SCALE GENOMIC DNA]</scope>
    <source>
        <strain evidence="1 2">LRS4.154</strain>
    </source>
</reference>